<dbReference type="AlphaFoldDB" id="A0A1B7P0E8"/>
<feature type="transmembrane region" description="Helical" evidence="6">
    <location>
        <begin position="192"/>
        <end position="215"/>
    </location>
</feature>
<feature type="region of interest" description="Disordered" evidence="5">
    <location>
        <begin position="1"/>
        <end position="23"/>
    </location>
</feature>
<feature type="domain" description="Major facilitator superfamily (MFS) profile" evidence="7">
    <location>
        <begin position="42"/>
        <end position="533"/>
    </location>
</feature>
<sequence length="539" mass="58065">MSISRGQSLPPNQEEKIVDKEAGSAKNEDEIEYPSTKVVLVVMGAVFLVFFIVALNRTIIATAIPRISNEFNSIDDIGWYGSVYFITNCSTQLIFGKIYTLFSPKWVFVMAIILFEIGSAICGAAPNSVAFIFGRAVAGIGSSAIFAGAVVIILHTIPLAKRPMYLGILGSTFGLASVVAPLLGGVFTDKVSWRWCFYINLPIGAVTLVIILFVLKLPKAKRSTDIASASLKKKMLHLDPVGMLCFFPGMICLLLALRWGGTTYGWNSARIIVLLVTFTLLLIGFMGIQIWNKEYASVPGRVAMQRSMLAGFYYTTCTGGHMLVMMYYLPIWFQAVKGVSAVNSGINILPIMISLVVGGMVAGVLVSKIGYYTPFMILSSVSTSIGVGLITTFTKETGHGKWIGYQVLYGFGLGAGMQHAHMAAQTVLSKLDVPVGASLVLFAQSLGGAIFIAVGQNVFTNGLKDRLESIPGIDTSTLLSSGATTVRDNIHIPVILDRVLIQYNDSLVETFRVALALSCLGIIGALAMEWKSVKGKQKG</sequence>
<comment type="caution">
    <text evidence="8">The sequence shown here is derived from an EMBL/GenBank/DDBJ whole genome shotgun (WGS) entry which is preliminary data.</text>
</comment>
<evidence type="ECO:0000256" key="2">
    <source>
        <dbReference type="ARBA" id="ARBA00022692"/>
    </source>
</evidence>
<evidence type="ECO:0000256" key="4">
    <source>
        <dbReference type="ARBA" id="ARBA00023136"/>
    </source>
</evidence>
<dbReference type="FunFam" id="1.20.1250.20:FF:000196">
    <property type="entry name" value="MFS toxin efflux pump (AflT)"/>
    <property type="match status" value="1"/>
</dbReference>
<dbReference type="OrthoDB" id="10021397at2759"/>
<keyword evidence="2 6" id="KW-0812">Transmembrane</keyword>
<dbReference type="InterPro" id="IPR020846">
    <property type="entry name" value="MFS_dom"/>
</dbReference>
<feature type="transmembrane region" description="Helical" evidence="6">
    <location>
        <begin position="510"/>
        <end position="528"/>
    </location>
</feature>
<feature type="transmembrane region" description="Helical" evidence="6">
    <location>
        <begin position="107"/>
        <end position="126"/>
    </location>
</feature>
<dbReference type="GO" id="GO:0022857">
    <property type="term" value="F:transmembrane transporter activity"/>
    <property type="evidence" value="ECO:0007669"/>
    <property type="project" value="InterPro"/>
</dbReference>
<feature type="transmembrane region" description="Helical" evidence="6">
    <location>
        <begin position="236"/>
        <end position="259"/>
    </location>
</feature>
<name>A0A1B7P0E8_9EURO</name>
<dbReference type="PANTHER" id="PTHR23501:SF201">
    <property type="entry name" value="MFS AFLATOXIN EFFLUX PUMP"/>
    <property type="match status" value="1"/>
</dbReference>
<feature type="transmembrane region" description="Helical" evidence="6">
    <location>
        <begin position="312"/>
        <end position="333"/>
    </location>
</feature>
<dbReference type="Proteomes" id="UP000091918">
    <property type="component" value="Unassembled WGS sequence"/>
</dbReference>
<dbReference type="PANTHER" id="PTHR23501">
    <property type="entry name" value="MAJOR FACILITATOR SUPERFAMILY"/>
    <property type="match status" value="1"/>
</dbReference>
<feature type="transmembrane region" description="Helical" evidence="6">
    <location>
        <begin position="77"/>
        <end position="95"/>
    </location>
</feature>
<dbReference type="Gene3D" id="1.20.1250.20">
    <property type="entry name" value="MFS general substrate transporter like domains"/>
    <property type="match status" value="2"/>
</dbReference>
<feature type="transmembrane region" description="Helical" evidence="6">
    <location>
        <begin position="371"/>
        <end position="390"/>
    </location>
</feature>
<feature type="transmembrane region" description="Helical" evidence="6">
    <location>
        <begin position="38"/>
        <end position="65"/>
    </location>
</feature>
<accession>A0A1B7P0E8</accession>
<reference evidence="8 9" key="1">
    <citation type="submission" date="2015-07" db="EMBL/GenBank/DDBJ databases">
        <title>Emmonsia species relationships and genome sequence.</title>
        <authorList>
            <person name="Cuomo C.A."/>
            <person name="Schwartz I.S."/>
            <person name="Kenyon C."/>
            <person name="de Hoog G.S."/>
            <person name="Govender N.P."/>
            <person name="Botha A."/>
            <person name="Moreno L."/>
            <person name="de Vries M."/>
            <person name="Munoz J.F."/>
            <person name="Stielow J.B."/>
        </authorList>
    </citation>
    <scope>NUCLEOTIDE SEQUENCE [LARGE SCALE GENOMIC DNA]</scope>
    <source>
        <strain evidence="8 9">CBS 136260</strain>
    </source>
</reference>
<feature type="transmembrane region" description="Helical" evidence="6">
    <location>
        <begin position="166"/>
        <end position="186"/>
    </location>
</feature>
<keyword evidence="4 6" id="KW-0472">Membrane</keyword>
<protein>
    <recommendedName>
        <fullName evidence="7">Major facilitator superfamily (MFS) profile domain-containing protein</fullName>
    </recommendedName>
</protein>
<evidence type="ECO:0000256" key="6">
    <source>
        <dbReference type="SAM" id="Phobius"/>
    </source>
</evidence>
<evidence type="ECO:0000259" key="7">
    <source>
        <dbReference type="PROSITE" id="PS50850"/>
    </source>
</evidence>
<feature type="transmembrane region" description="Helical" evidence="6">
    <location>
        <begin position="402"/>
        <end position="421"/>
    </location>
</feature>
<feature type="transmembrane region" description="Helical" evidence="6">
    <location>
        <begin position="433"/>
        <end position="454"/>
    </location>
</feature>
<dbReference type="InterPro" id="IPR036259">
    <property type="entry name" value="MFS_trans_sf"/>
</dbReference>
<dbReference type="SUPFAM" id="SSF103473">
    <property type="entry name" value="MFS general substrate transporter"/>
    <property type="match status" value="2"/>
</dbReference>
<dbReference type="FunFam" id="1.20.1720.10:FF:000012">
    <property type="entry name" value="MFS toxin efflux pump (AflT)"/>
    <property type="match status" value="1"/>
</dbReference>
<feature type="transmembrane region" description="Helical" evidence="6">
    <location>
        <begin position="132"/>
        <end position="154"/>
    </location>
</feature>
<feature type="transmembrane region" description="Helical" evidence="6">
    <location>
        <begin position="271"/>
        <end position="291"/>
    </location>
</feature>
<evidence type="ECO:0000256" key="5">
    <source>
        <dbReference type="SAM" id="MobiDB-lite"/>
    </source>
</evidence>
<evidence type="ECO:0000313" key="9">
    <source>
        <dbReference type="Proteomes" id="UP000091918"/>
    </source>
</evidence>
<dbReference type="Pfam" id="PF07690">
    <property type="entry name" value="MFS_1"/>
    <property type="match status" value="1"/>
</dbReference>
<evidence type="ECO:0000313" key="8">
    <source>
        <dbReference type="EMBL" id="OAX82499.1"/>
    </source>
</evidence>
<evidence type="ECO:0000256" key="1">
    <source>
        <dbReference type="ARBA" id="ARBA00004141"/>
    </source>
</evidence>
<feature type="compositionally biased region" description="Basic and acidic residues" evidence="5">
    <location>
        <begin position="13"/>
        <end position="23"/>
    </location>
</feature>
<proteinExistence type="predicted"/>
<comment type="subcellular location">
    <subcellularLocation>
        <location evidence="1">Membrane</location>
        <topology evidence="1">Multi-pass membrane protein</topology>
    </subcellularLocation>
</comment>
<keyword evidence="3 6" id="KW-1133">Transmembrane helix</keyword>
<gene>
    <name evidence="8" type="ORF">ACJ72_03154</name>
</gene>
<dbReference type="CDD" id="cd17502">
    <property type="entry name" value="MFS_Azr1_MDR_like"/>
    <property type="match status" value="1"/>
</dbReference>
<organism evidence="8 9">
    <name type="scientific">Emergomyces africanus</name>
    <dbReference type="NCBI Taxonomy" id="1955775"/>
    <lineage>
        <taxon>Eukaryota</taxon>
        <taxon>Fungi</taxon>
        <taxon>Dikarya</taxon>
        <taxon>Ascomycota</taxon>
        <taxon>Pezizomycotina</taxon>
        <taxon>Eurotiomycetes</taxon>
        <taxon>Eurotiomycetidae</taxon>
        <taxon>Onygenales</taxon>
        <taxon>Ajellomycetaceae</taxon>
        <taxon>Emergomyces</taxon>
    </lineage>
</organism>
<dbReference type="EMBL" id="LGUA01000297">
    <property type="protein sequence ID" value="OAX82499.1"/>
    <property type="molecule type" value="Genomic_DNA"/>
</dbReference>
<dbReference type="InterPro" id="IPR011701">
    <property type="entry name" value="MFS"/>
</dbReference>
<feature type="transmembrane region" description="Helical" evidence="6">
    <location>
        <begin position="345"/>
        <end position="366"/>
    </location>
</feature>
<evidence type="ECO:0000256" key="3">
    <source>
        <dbReference type="ARBA" id="ARBA00022989"/>
    </source>
</evidence>
<dbReference type="PRINTS" id="PR01036">
    <property type="entry name" value="TCRTETB"/>
</dbReference>
<keyword evidence="9" id="KW-1185">Reference proteome</keyword>
<dbReference type="GO" id="GO:0005886">
    <property type="term" value="C:plasma membrane"/>
    <property type="evidence" value="ECO:0007669"/>
    <property type="project" value="TreeGrafter"/>
</dbReference>
<feature type="compositionally biased region" description="Polar residues" evidence="5">
    <location>
        <begin position="1"/>
        <end position="11"/>
    </location>
</feature>
<dbReference type="PROSITE" id="PS50850">
    <property type="entry name" value="MFS"/>
    <property type="match status" value="1"/>
</dbReference>